<dbReference type="AlphaFoldDB" id="A0AAW1FT93"/>
<accession>A0AAW1FT93</accession>
<name>A0AAW1FT93_ZOAVI</name>
<evidence type="ECO:0000313" key="2">
    <source>
        <dbReference type="Proteomes" id="UP001488805"/>
    </source>
</evidence>
<dbReference type="Proteomes" id="UP001488805">
    <property type="component" value="Unassembled WGS sequence"/>
</dbReference>
<sequence length="78" mass="8593">MQHCMEMLRRANKALPKNGVGPRWMLLLSGGPFFLLQFALLHSKHARRFGSPLPSVHGDGILHYAGAARRGCVVCHSS</sequence>
<organism evidence="1 2">
    <name type="scientific">Zoarces viviparus</name>
    <name type="common">Viviparous eelpout</name>
    <name type="synonym">Blennius viviparus</name>
    <dbReference type="NCBI Taxonomy" id="48416"/>
    <lineage>
        <taxon>Eukaryota</taxon>
        <taxon>Metazoa</taxon>
        <taxon>Chordata</taxon>
        <taxon>Craniata</taxon>
        <taxon>Vertebrata</taxon>
        <taxon>Euteleostomi</taxon>
        <taxon>Actinopterygii</taxon>
        <taxon>Neopterygii</taxon>
        <taxon>Teleostei</taxon>
        <taxon>Neoteleostei</taxon>
        <taxon>Acanthomorphata</taxon>
        <taxon>Eupercaria</taxon>
        <taxon>Perciformes</taxon>
        <taxon>Cottioidei</taxon>
        <taxon>Zoarcales</taxon>
        <taxon>Zoarcidae</taxon>
        <taxon>Zoarcinae</taxon>
        <taxon>Zoarces</taxon>
    </lineage>
</organism>
<evidence type="ECO:0000313" key="1">
    <source>
        <dbReference type="EMBL" id="KAK9537808.1"/>
    </source>
</evidence>
<protein>
    <submittedName>
        <fullName evidence="1">Uncharacterized protein</fullName>
    </submittedName>
</protein>
<dbReference type="EMBL" id="JBCEZU010000034">
    <property type="protein sequence ID" value="KAK9537808.1"/>
    <property type="molecule type" value="Genomic_DNA"/>
</dbReference>
<gene>
    <name evidence="1" type="ORF">VZT92_005387</name>
</gene>
<reference evidence="1 2" key="1">
    <citation type="journal article" date="2024" name="Genome Biol. Evol.">
        <title>Chromosome-level genome assembly of the viviparous eelpout Zoarces viviparus.</title>
        <authorList>
            <person name="Fuhrmann N."/>
            <person name="Brasseur M.V."/>
            <person name="Bakowski C.E."/>
            <person name="Podsiadlowski L."/>
            <person name="Prost S."/>
            <person name="Krehenwinkel H."/>
            <person name="Mayer C."/>
        </authorList>
    </citation>
    <scope>NUCLEOTIDE SEQUENCE [LARGE SCALE GENOMIC DNA]</scope>
    <source>
        <strain evidence="1">NO-MEL_2022_Ind0_liver</strain>
    </source>
</reference>
<proteinExistence type="predicted"/>
<keyword evidence="2" id="KW-1185">Reference proteome</keyword>
<comment type="caution">
    <text evidence="1">The sequence shown here is derived from an EMBL/GenBank/DDBJ whole genome shotgun (WGS) entry which is preliminary data.</text>
</comment>